<organism evidence="1 2">
    <name type="scientific">Marinobacter excellens HL-55</name>
    <dbReference type="NCBI Taxonomy" id="1305731"/>
    <lineage>
        <taxon>Bacteria</taxon>
        <taxon>Pseudomonadati</taxon>
        <taxon>Pseudomonadota</taxon>
        <taxon>Gammaproteobacteria</taxon>
        <taxon>Pseudomonadales</taxon>
        <taxon>Marinobacteraceae</taxon>
        <taxon>Marinobacter</taxon>
    </lineage>
</organism>
<dbReference type="AlphaFoldDB" id="A0A0P7ZB56"/>
<gene>
    <name evidence="1" type="ORF">HLUCCX14_06090</name>
</gene>
<dbReference type="Proteomes" id="UP000050416">
    <property type="component" value="Unassembled WGS sequence"/>
</dbReference>
<proteinExistence type="predicted"/>
<sequence length="281" mass="31830">MALPYFLGCPQWQDPNWNSQLPPGGSSLARYARVFNAVEGNTTFYASPTREQCQLWRQQVPDNFRFLLKLPRAITHERFLNGVGDELDAFLSLIEPLNDVLGPKFLQLPAGFGPERLDQLWRFLDTAPDYLDWTVEVRHPAFFAKGDEERALNQGLRARKLARVVLDSRALFSATPDCESTVDAQRKKPRVPVHILPSDAPPVIRYIGHPDLEANRAFLTPWVQRVATWVTGGIQPYVFMHMPDNGHAVALASLWTELLREKLPELEPLPVNVSTPQIGLF</sequence>
<evidence type="ECO:0000313" key="1">
    <source>
        <dbReference type="EMBL" id="KPQ29405.1"/>
    </source>
</evidence>
<dbReference type="PANTHER" id="PTHR30348">
    <property type="entry name" value="UNCHARACTERIZED PROTEIN YECE"/>
    <property type="match status" value="1"/>
</dbReference>
<dbReference type="OrthoDB" id="9780310at2"/>
<dbReference type="InterPro" id="IPR036520">
    <property type="entry name" value="UPF0759_sf"/>
</dbReference>
<dbReference type="Pfam" id="PF01904">
    <property type="entry name" value="DUF72"/>
    <property type="match status" value="1"/>
</dbReference>
<protein>
    <recommendedName>
        <fullName evidence="3">DUF72 domain-containing protein</fullName>
    </recommendedName>
</protein>
<evidence type="ECO:0000313" key="2">
    <source>
        <dbReference type="Proteomes" id="UP000050416"/>
    </source>
</evidence>
<comment type="caution">
    <text evidence="1">The sequence shown here is derived from an EMBL/GenBank/DDBJ whole genome shotgun (WGS) entry which is preliminary data.</text>
</comment>
<dbReference type="STRING" id="1305731.GCA_000934705_00254"/>
<dbReference type="PANTHER" id="PTHR30348:SF9">
    <property type="entry name" value="UPF0759 PROTEIN YECE"/>
    <property type="match status" value="1"/>
</dbReference>
<name>A0A0P7ZB56_9GAMM</name>
<accession>A0A0P7ZB56</accession>
<dbReference type="InterPro" id="IPR002763">
    <property type="entry name" value="DUF72"/>
</dbReference>
<dbReference type="Gene3D" id="3.20.20.410">
    <property type="entry name" value="Protein of unknown function UPF0759"/>
    <property type="match status" value="1"/>
</dbReference>
<dbReference type="SUPFAM" id="SSF117396">
    <property type="entry name" value="TM1631-like"/>
    <property type="match status" value="1"/>
</dbReference>
<evidence type="ECO:0008006" key="3">
    <source>
        <dbReference type="Google" id="ProtNLM"/>
    </source>
</evidence>
<dbReference type="PATRIC" id="fig|1305731.5.peg.2725"/>
<reference evidence="1 2" key="1">
    <citation type="submission" date="2015-09" db="EMBL/GenBank/DDBJ databases">
        <title>Identification and resolution of microdiversity through metagenomic sequencing of parallel consortia.</title>
        <authorList>
            <person name="Nelson W.C."/>
            <person name="Romine M.F."/>
            <person name="Lindemann S.R."/>
        </authorList>
    </citation>
    <scope>NUCLEOTIDE SEQUENCE [LARGE SCALE GENOMIC DNA]</scope>
    <source>
        <strain evidence="1">HL-55</strain>
    </source>
</reference>
<dbReference type="EMBL" id="LJZQ01000006">
    <property type="protein sequence ID" value="KPQ29405.1"/>
    <property type="molecule type" value="Genomic_DNA"/>
</dbReference>